<dbReference type="SMART" id="SM00091">
    <property type="entry name" value="PAS"/>
    <property type="match status" value="2"/>
</dbReference>
<dbReference type="InterPro" id="IPR004358">
    <property type="entry name" value="Sig_transdc_His_kin-like_C"/>
</dbReference>
<dbReference type="PROSITE" id="PS50109">
    <property type="entry name" value="HIS_KIN"/>
    <property type="match status" value="1"/>
</dbReference>
<dbReference type="InterPro" id="IPR003661">
    <property type="entry name" value="HisK_dim/P_dom"/>
</dbReference>
<dbReference type="SMART" id="SM00086">
    <property type="entry name" value="PAC"/>
    <property type="match status" value="2"/>
</dbReference>
<dbReference type="RefSeq" id="WP_211329723.1">
    <property type="nucleotide sequence ID" value="NZ_RBXP01000011.1"/>
</dbReference>
<evidence type="ECO:0000256" key="2">
    <source>
        <dbReference type="ARBA" id="ARBA00012438"/>
    </source>
</evidence>
<dbReference type="Gene3D" id="1.10.287.130">
    <property type="match status" value="1"/>
</dbReference>
<keyword evidence="9" id="KW-0472">Membrane</keyword>
<dbReference type="InterPro" id="IPR036890">
    <property type="entry name" value="HATPase_C_sf"/>
</dbReference>
<dbReference type="CDD" id="cd00130">
    <property type="entry name" value="PAS"/>
    <property type="match status" value="2"/>
</dbReference>
<evidence type="ECO:0000313" key="13">
    <source>
        <dbReference type="EMBL" id="RKT60868.1"/>
    </source>
</evidence>
<evidence type="ECO:0000256" key="10">
    <source>
        <dbReference type="SAM" id="SignalP"/>
    </source>
</evidence>
<dbReference type="InterPro" id="IPR036097">
    <property type="entry name" value="HisK_dim/P_sf"/>
</dbReference>
<dbReference type="PANTHER" id="PTHR43047">
    <property type="entry name" value="TWO-COMPONENT HISTIDINE PROTEIN KINASE"/>
    <property type="match status" value="1"/>
</dbReference>
<dbReference type="CDD" id="cd16922">
    <property type="entry name" value="HATPase_EvgS-ArcB-TorS-like"/>
    <property type="match status" value="1"/>
</dbReference>
<evidence type="ECO:0000259" key="11">
    <source>
        <dbReference type="PROSITE" id="PS50109"/>
    </source>
</evidence>
<dbReference type="Gene3D" id="3.30.450.20">
    <property type="entry name" value="PAS domain"/>
    <property type="match status" value="2"/>
</dbReference>
<comment type="function">
    <text evidence="7">Member of the two-component regulatory system BvgS/BvgA. Phosphorylates BvgA via a four-step phosphorelay in response to environmental signals.</text>
</comment>
<keyword evidence="5" id="KW-0418">Kinase</keyword>
<accession>A0A495WLW8</accession>
<name>A0A495WLW8_9RHOO</name>
<dbReference type="InterPro" id="IPR000014">
    <property type="entry name" value="PAS"/>
</dbReference>
<dbReference type="Pfam" id="PF08448">
    <property type="entry name" value="PAS_4"/>
    <property type="match status" value="1"/>
</dbReference>
<dbReference type="InterPro" id="IPR000700">
    <property type="entry name" value="PAS-assoc_C"/>
</dbReference>
<sequence length="603" mass="67473">MLDSLKACLSRCCLLIALLLPAVAAAIDFKEVFETHGTIMLLIEPDSGRIVDANPAAASFYGYERDVLRTMSIQQINTLSREQVAAERAQAEREGRNYFVFRHALADGQLRTVEVQSQPVTDNGRRLLLSLIHDVTPGRRFDQGMLHYQQRLEELVALRTAEAELRNHVIIAVLLAGLLVTITIVLALYWAIRKRRRAEAELQRFTRNFETFLDHTSDFVYFKDADSRFLFCSQTMADITGHRHWRELLGKHDREVFPPETATIYEEEERQIFADGKPMLDWIQPYYDAQGRHCFVQTNKWPLFDQHGKVVGIFGISRDITEHRRIEAELEGYRNHLEALVENRTVELIAARDAAESANRAKSTFLANMSHELRTPLNGVLGMIELARRNMQDARGQNQLDLAKQSAERLLRVLNDILDIARIEAARVVLDNLPLQLGQRVDRALGELAAAAAAKDLALSAEVPAELATLPLKGDPQRLDQILHHLLGNAIKFTERGTVSVRVSTIDEGPDAVRVRFAIIDTGVGVEAEAQARLFSVFEQADNSSTRRYGGTGLGLAISKRLVQLMGGEIGVNSTAGQGSEFWFILVLKKQESAAPPASTTTP</sequence>
<feature type="signal peptide" evidence="10">
    <location>
        <begin position="1"/>
        <end position="24"/>
    </location>
</feature>
<dbReference type="AlphaFoldDB" id="A0A495WLW8"/>
<dbReference type="InterPro" id="IPR035965">
    <property type="entry name" value="PAS-like_dom_sf"/>
</dbReference>
<evidence type="ECO:0000313" key="14">
    <source>
        <dbReference type="Proteomes" id="UP000270626"/>
    </source>
</evidence>
<gene>
    <name evidence="13" type="ORF">DFR40_1016</name>
</gene>
<keyword evidence="3" id="KW-0597">Phosphoprotein</keyword>
<keyword evidence="6" id="KW-0902">Two-component regulatory system</keyword>
<keyword evidence="14" id="KW-1185">Reference proteome</keyword>
<dbReference type="EMBL" id="RBXP01000011">
    <property type="protein sequence ID" value="RKT60868.1"/>
    <property type="molecule type" value="Genomic_DNA"/>
</dbReference>
<evidence type="ECO:0000256" key="1">
    <source>
        <dbReference type="ARBA" id="ARBA00000085"/>
    </source>
</evidence>
<keyword evidence="4" id="KW-0808">Transferase</keyword>
<reference evidence="13 14" key="1">
    <citation type="submission" date="2018-10" db="EMBL/GenBank/DDBJ databases">
        <title>Genomic Encyclopedia of Type Strains, Phase IV (KMG-IV): sequencing the most valuable type-strain genomes for metagenomic binning, comparative biology and taxonomic classification.</title>
        <authorList>
            <person name="Goeker M."/>
        </authorList>
    </citation>
    <scope>NUCLEOTIDE SEQUENCE [LARGE SCALE GENOMIC DNA]</scope>
    <source>
        <strain evidence="13 14">DSM 23841</strain>
    </source>
</reference>
<feature type="domain" description="Histidine kinase" evidence="11">
    <location>
        <begin position="368"/>
        <end position="590"/>
    </location>
</feature>
<evidence type="ECO:0000256" key="9">
    <source>
        <dbReference type="SAM" id="Phobius"/>
    </source>
</evidence>
<dbReference type="InterPro" id="IPR005467">
    <property type="entry name" value="His_kinase_dom"/>
</dbReference>
<dbReference type="InterPro" id="IPR013656">
    <property type="entry name" value="PAS_4"/>
</dbReference>
<dbReference type="EC" id="2.7.13.3" evidence="2"/>
<keyword evidence="9" id="KW-1133">Transmembrane helix</keyword>
<feature type="chain" id="PRO_5019782150" description="Virulence sensor protein BvgS" evidence="10">
    <location>
        <begin position="25"/>
        <end position="603"/>
    </location>
</feature>
<dbReference type="GO" id="GO:0000155">
    <property type="term" value="F:phosphorelay sensor kinase activity"/>
    <property type="evidence" value="ECO:0007669"/>
    <property type="project" value="InterPro"/>
</dbReference>
<comment type="catalytic activity">
    <reaction evidence="1">
        <text>ATP + protein L-histidine = ADP + protein N-phospho-L-histidine.</text>
        <dbReference type="EC" id="2.7.13.3"/>
    </reaction>
</comment>
<dbReference type="CDD" id="cd00082">
    <property type="entry name" value="HisKA"/>
    <property type="match status" value="1"/>
</dbReference>
<dbReference type="NCBIfam" id="TIGR00229">
    <property type="entry name" value="sensory_box"/>
    <property type="match status" value="2"/>
</dbReference>
<organism evidence="13 14">
    <name type="scientific">Azonexus fungiphilus</name>
    <dbReference type="NCBI Taxonomy" id="146940"/>
    <lineage>
        <taxon>Bacteria</taxon>
        <taxon>Pseudomonadati</taxon>
        <taxon>Pseudomonadota</taxon>
        <taxon>Betaproteobacteria</taxon>
        <taxon>Rhodocyclales</taxon>
        <taxon>Azonexaceae</taxon>
        <taxon>Azonexus</taxon>
    </lineage>
</organism>
<dbReference type="PANTHER" id="PTHR43047:SF64">
    <property type="entry name" value="HISTIDINE KINASE CONTAINING CHEY-HOMOLOGOUS RECEIVER DOMAIN AND PAS DOMAIN-RELATED"/>
    <property type="match status" value="1"/>
</dbReference>
<dbReference type="SUPFAM" id="SSF47384">
    <property type="entry name" value="Homodimeric domain of signal transducing histidine kinase"/>
    <property type="match status" value="1"/>
</dbReference>
<dbReference type="InterPro" id="IPR003594">
    <property type="entry name" value="HATPase_dom"/>
</dbReference>
<feature type="domain" description="PAC" evidence="12">
    <location>
        <begin position="280"/>
        <end position="332"/>
    </location>
</feature>
<dbReference type="Pfam" id="PF00512">
    <property type="entry name" value="HisKA"/>
    <property type="match status" value="1"/>
</dbReference>
<dbReference type="Gene3D" id="3.30.565.10">
    <property type="entry name" value="Histidine kinase-like ATPase, C-terminal domain"/>
    <property type="match status" value="1"/>
</dbReference>
<feature type="transmembrane region" description="Helical" evidence="9">
    <location>
        <begin position="169"/>
        <end position="192"/>
    </location>
</feature>
<dbReference type="FunFam" id="3.30.565.10:FF:000010">
    <property type="entry name" value="Sensor histidine kinase RcsC"/>
    <property type="match status" value="1"/>
</dbReference>
<dbReference type="SUPFAM" id="SSF55874">
    <property type="entry name" value="ATPase domain of HSP90 chaperone/DNA topoisomerase II/histidine kinase"/>
    <property type="match status" value="1"/>
</dbReference>
<dbReference type="SMART" id="SM00387">
    <property type="entry name" value="HATPase_c"/>
    <property type="match status" value="1"/>
</dbReference>
<evidence type="ECO:0000256" key="6">
    <source>
        <dbReference type="ARBA" id="ARBA00023012"/>
    </source>
</evidence>
<dbReference type="Proteomes" id="UP000270626">
    <property type="component" value="Unassembled WGS sequence"/>
</dbReference>
<dbReference type="PROSITE" id="PS50113">
    <property type="entry name" value="PAC"/>
    <property type="match status" value="1"/>
</dbReference>
<dbReference type="InterPro" id="IPR001610">
    <property type="entry name" value="PAC"/>
</dbReference>
<keyword evidence="9" id="KW-0812">Transmembrane</keyword>
<keyword evidence="10" id="KW-0732">Signal</keyword>
<evidence type="ECO:0000256" key="3">
    <source>
        <dbReference type="ARBA" id="ARBA00022553"/>
    </source>
</evidence>
<evidence type="ECO:0000256" key="4">
    <source>
        <dbReference type="ARBA" id="ARBA00022679"/>
    </source>
</evidence>
<protein>
    <recommendedName>
        <fullName evidence="8">Virulence sensor protein BvgS</fullName>
        <ecNumber evidence="2">2.7.13.3</ecNumber>
    </recommendedName>
</protein>
<dbReference type="Pfam" id="PF02518">
    <property type="entry name" value="HATPase_c"/>
    <property type="match status" value="1"/>
</dbReference>
<proteinExistence type="predicted"/>
<comment type="caution">
    <text evidence="13">The sequence shown here is derived from an EMBL/GenBank/DDBJ whole genome shotgun (WGS) entry which is preliminary data.</text>
</comment>
<evidence type="ECO:0000256" key="7">
    <source>
        <dbReference type="ARBA" id="ARBA00058004"/>
    </source>
</evidence>
<dbReference type="PRINTS" id="PR00344">
    <property type="entry name" value="BCTRLSENSOR"/>
</dbReference>
<dbReference type="SUPFAM" id="SSF55785">
    <property type="entry name" value="PYP-like sensor domain (PAS domain)"/>
    <property type="match status" value="2"/>
</dbReference>
<dbReference type="Pfam" id="PF13426">
    <property type="entry name" value="PAS_9"/>
    <property type="match status" value="1"/>
</dbReference>
<dbReference type="SMART" id="SM00388">
    <property type="entry name" value="HisKA"/>
    <property type="match status" value="1"/>
</dbReference>
<evidence type="ECO:0000259" key="12">
    <source>
        <dbReference type="PROSITE" id="PS50113"/>
    </source>
</evidence>
<evidence type="ECO:0000256" key="8">
    <source>
        <dbReference type="ARBA" id="ARBA00070152"/>
    </source>
</evidence>
<evidence type="ECO:0000256" key="5">
    <source>
        <dbReference type="ARBA" id="ARBA00022777"/>
    </source>
</evidence>